<comment type="subcellular location">
    <subcellularLocation>
        <location evidence="1">Membrane</location>
    </subcellularLocation>
</comment>
<keyword evidence="3" id="KW-0812">Transmembrane</keyword>
<name>A0A024JZ18_9MYCO</name>
<dbReference type="EMBL" id="HG964446">
    <property type="protein sequence ID" value="CDO88587.1"/>
    <property type="molecule type" value="Genomic_DNA"/>
</dbReference>
<evidence type="ECO:0000256" key="2">
    <source>
        <dbReference type="ARBA" id="ARBA00023136"/>
    </source>
</evidence>
<proteinExistence type="predicted"/>
<organism evidence="4">
    <name type="scientific">Mycobacterium triplex</name>
    <dbReference type="NCBI Taxonomy" id="47839"/>
    <lineage>
        <taxon>Bacteria</taxon>
        <taxon>Bacillati</taxon>
        <taxon>Actinomycetota</taxon>
        <taxon>Actinomycetes</taxon>
        <taxon>Mycobacteriales</taxon>
        <taxon>Mycobacteriaceae</taxon>
        <taxon>Mycobacterium</taxon>
        <taxon>Mycobacterium simiae complex</taxon>
    </lineage>
</organism>
<dbReference type="STRING" id="47839.BN973_02956"/>
<dbReference type="eggNOG" id="ENOG5030RVJ">
    <property type="taxonomic scope" value="Bacteria"/>
</dbReference>
<dbReference type="RefSeq" id="WP_232232085.1">
    <property type="nucleotide sequence ID" value="NZ_HG964446.1"/>
</dbReference>
<sequence length="200" mass="21058">MTTPKLAMANDDEAEALGLLSPAGDDHPDLDNTAEQPGRRRRIIRVLVSFVLPVLAMLAGVGAAWMKYEDATIRAVADARLASVQAANNATVAMLSYTPETADAKLTAAANLLTGSFRNSYEDLVKKVVIPGAKQKQIATTATVPAAASEWATENSAAVLVFVDQTITVGTDAPTNTTSVVEVSLTKTDGKWLISGFDPK</sequence>
<dbReference type="AlphaFoldDB" id="A0A024JZ18"/>
<dbReference type="PANTHER" id="PTHR37042">
    <property type="entry name" value="OUTER MEMBRANE PROTEIN RV1973"/>
    <property type="match status" value="1"/>
</dbReference>
<feature type="transmembrane region" description="Helical" evidence="3">
    <location>
        <begin position="46"/>
        <end position="66"/>
    </location>
</feature>
<dbReference type="Proteomes" id="UP000028880">
    <property type="component" value="Unassembled WGS sequence"/>
</dbReference>
<evidence type="ECO:0000256" key="1">
    <source>
        <dbReference type="ARBA" id="ARBA00004370"/>
    </source>
</evidence>
<dbReference type="HOGENOM" id="CLU_072301_3_0_11"/>
<evidence type="ECO:0000256" key="3">
    <source>
        <dbReference type="SAM" id="Phobius"/>
    </source>
</evidence>
<reference evidence="4" key="2">
    <citation type="submission" date="2014-04" db="EMBL/GenBank/DDBJ databases">
        <authorList>
            <person name="Urmite Genomes U."/>
        </authorList>
    </citation>
    <scope>NUCLEOTIDE SEQUENCE</scope>
    <source>
        <strain evidence="4">DSM 44626</strain>
    </source>
</reference>
<dbReference type="PANTHER" id="PTHR37042:SF4">
    <property type="entry name" value="OUTER MEMBRANE PROTEIN RV1973"/>
    <property type="match status" value="1"/>
</dbReference>
<evidence type="ECO:0000313" key="4">
    <source>
        <dbReference type="EMBL" id="CDO88587.1"/>
    </source>
</evidence>
<keyword evidence="3" id="KW-1133">Transmembrane helix</keyword>
<reference evidence="4" key="1">
    <citation type="journal article" date="2014" name="Genome Announc.">
        <title>Draft Genome Sequence of Mycobacterium triplex DSM 44626.</title>
        <authorList>
            <person name="Sassi M."/>
            <person name="Croce O."/>
            <person name="Robert C."/>
            <person name="Raoult D."/>
            <person name="Drancourt M."/>
        </authorList>
    </citation>
    <scope>NUCLEOTIDE SEQUENCE [LARGE SCALE GENOMIC DNA]</scope>
    <source>
        <strain evidence="4">DSM 44626</strain>
    </source>
</reference>
<accession>A0A024JZ18</accession>
<keyword evidence="2 3" id="KW-0472">Membrane</keyword>
<protein>
    <submittedName>
        <fullName evidence="4">Mce associated membrane protein</fullName>
    </submittedName>
</protein>
<dbReference type="GO" id="GO:0016020">
    <property type="term" value="C:membrane"/>
    <property type="evidence" value="ECO:0007669"/>
    <property type="project" value="UniProtKB-SubCell"/>
</dbReference>
<gene>
    <name evidence="4" type="ORF">BN973_02956</name>
</gene>